<evidence type="ECO:0000256" key="1">
    <source>
        <dbReference type="SAM" id="MobiDB-lite"/>
    </source>
</evidence>
<name>A0AAI8YJ72_9PEZI</name>
<comment type="caution">
    <text evidence="2">The sequence shown here is derived from an EMBL/GenBank/DDBJ whole genome shotgun (WGS) entry which is preliminary data.</text>
</comment>
<evidence type="ECO:0000313" key="2">
    <source>
        <dbReference type="EMBL" id="CAJ2509241.1"/>
    </source>
</evidence>
<feature type="region of interest" description="Disordered" evidence="1">
    <location>
        <begin position="1"/>
        <end position="44"/>
    </location>
</feature>
<gene>
    <name evidence="2" type="ORF">KHLLAP_LOCUS9709</name>
</gene>
<reference evidence="2" key="1">
    <citation type="submission" date="2023-10" db="EMBL/GenBank/DDBJ databases">
        <authorList>
            <person name="Hackl T."/>
        </authorList>
    </citation>
    <scope>NUCLEOTIDE SEQUENCE</scope>
</reference>
<proteinExistence type="predicted"/>
<dbReference type="Proteomes" id="UP001295740">
    <property type="component" value="Unassembled WGS sequence"/>
</dbReference>
<protein>
    <submittedName>
        <fullName evidence="2">Uu.00g142670.m01.CDS01</fullName>
    </submittedName>
</protein>
<sequence length="444" mass="49534">MDASSPKAVPSPSAVGKSAVVAQQDNVATETPKSVQQDNMAEATSERVHYSKLTVVSTETAQRKNIKVEEASGACTEMPWRKKMKMEGVPDMSITGELGGSIVTVLVGIERCLFQLHQQLLAPMSPKLVIKPGEQVDLPDEDPAAFNLLVNWLFNRPLPRVDDLRRDTLSSDPLSFPSPNPNEPASSTISSPMKSLFSTPEASLFTSVVLEERSHLSSQDSFQHICMLPNWESFSPEELRLAYSAWSQPSTNPTARGDESILPAKRSRETSPDGPTSTSIPGRTVPDAAAESENRQVTLLRLLIMADKYEWEKLYNDTMDAFRSGEKSLERRHASLDHLELVFTRCPQTSFIQEFLIQYAFYTGVKYGEMSQYKPVIAKFPHFATAIMAKLDDQSQQYGFPREVDGHVSFRLEGDVLDSPSVTYHVHDGARKVECHREPQQQRT</sequence>
<keyword evidence="3" id="KW-1185">Reference proteome</keyword>
<feature type="compositionally biased region" description="Polar residues" evidence="1">
    <location>
        <begin position="21"/>
        <end position="39"/>
    </location>
</feature>
<feature type="region of interest" description="Disordered" evidence="1">
    <location>
        <begin position="171"/>
        <end position="193"/>
    </location>
</feature>
<feature type="compositionally biased region" description="Polar residues" evidence="1">
    <location>
        <begin position="183"/>
        <end position="193"/>
    </location>
</feature>
<feature type="region of interest" description="Disordered" evidence="1">
    <location>
        <begin position="247"/>
        <end position="291"/>
    </location>
</feature>
<feature type="compositionally biased region" description="Low complexity" evidence="1">
    <location>
        <begin position="1"/>
        <end position="15"/>
    </location>
</feature>
<dbReference type="EMBL" id="CAUWAG010000012">
    <property type="protein sequence ID" value="CAJ2509241.1"/>
    <property type="molecule type" value="Genomic_DNA"/>
</dbReference>
<dbReference type="AlphaFoldDB" id="A0AAI8YJ72"/>
<organism evidence="2 3">
    <name type="scientific">Anthostomella pinea</name>
    <dbReference type="NCBI Taxonomy" id="933095"/>
    <lineage>
        <taxon>Eukaryota</taxon>
        <taxon>Fungi</taxon>
        <taxon>Dikarya</taxon>
        <taxon>Ascomycota</taxon>
        <taxon>Pezizomycotina</taxon>
        <taxon>Sordariomycetes</taxon>
        <taxon>Xylariomycetidae</taxon>
        <taxon>Xylariales</taxon>
        <taxon>Xylariaceae</taxon>
        <taxon>Anthostomella</taxon>
    </lineage>
</organism>
<accession>A0AAI8YJ72</accession>
<evidence type="ECO:0000313" key="3">
    <source>
        <dbReference type="Proteomes" id="UP001295740"/>
    </source>
</evidence>